<dbReference type="GO" id="GO:0004326">
    <property type="term" value="F:tetrahydrofolylpolyglutamate synthase activity"/>
    <property type="evidence" value="ECO:0007669"/>
    <property type="project" value="UniProtKB-EC"/>
</dbReference>
<dbReference type="Proteomes" id="UP001299608">
    <property type="component" value="Unassembled WGS sequence"/>
</dbReference>
<dbReference type="SUPFAM" id="SSF53623">
    <property type="entry name" value="MurD-like peptide ligases, catalytic domain"/>
    <property type="match status" value="1"/>
</dbReference>
<evidence type="ECO:0000313" key="15">
    <source>
        <dbReference type="EMBL" id="NSJ49899.1"/>
    </source>
</evidence>
<keyword evidence="8" id="KW-0460">Magnesium</keyword>
<dbReference type="InterPro" id="IPR036565">
    <property type="entry name" value="Mur-like_cat_sf"/>
</dbReference>
<dbReference type="NCBIfam" id="TIGR01499">
    <property type="entry name" value="folC"/>
    <property type="match status" value="1"/>
</dbReference>
<evidence type="ECO:0000259" key="13">
    <source>
        <dbReference type="Pfam" id="PF08245"/>
    </source>
</evidence>
<keyword evidence="16" id="KW-1185">Reference proteome</keyword>
<sequence>MGRAEEYLNQIPMWTRKKNSLEDVRDVLDVMGAPDRDIPAIHVAGTNGKGSVCAFLTSILKEAGYKTGTFISPHLIEVRERFLINGAMVDEAVFEDGFGIVLEASRKMMEKGYCHPTFFEFLFLMAMVIFKKQDVDVMVLETGMGGRLDTTNVLEHPCACVITSISLDHTKYLGDTLEEIAGEKAGIIKPGVPLIFDNNEPQVSNILEGCAFRRGAARYPVGMDDFRVVHIGGDGLEISARMRDEARMKLQIPFEALYQAENAMLAVRTLDVLRSGGKCSRKGSRVPGHGPVGAARCITWNIGDRQIAMGILKTVWPGRMEQVVPGIYLDGAHNPGGIRAFLQTAKEVSKRLDKQPYLLFAAVSDKDYRDMEAQLSAGIPWKCIGVVHINSDRGISSEILAKEFEETAGCPVVPFEDTRTAVRDMRKRSRDGVLFCVGSLYLIGEIKAVLNEIGVEHT</sequence>
<keyword evidence="6 11" id="KW-0547">Nucleotide-binding</keyword>
<evidence type="ECO:0000256" key="4">
    <source>
        <dbReference type="ARBA" id="ARBA00022598"/>
    </source>
</evidence>
<feature type="domain" description="Mur ligase C-terminal" evidence="12">
    <location>
        <begin position="318"/>
        <end position="438"/>
    </location>
</feature>
<dbReference type="InterPro" id="IPR013221">
    <property type="entry name" value="Mur_ligase_cen"/>
</dbReference>
<evidence type="ECO:0000256" key="11">
    <source>
        <dbReference type="PIRNR" id="PIRNR001563"/>
    </source>
</evidence>
<evidence type="ECO:0000313" key="14">
    <source>
        <dbReference type="EMBL" id="MCG4744835.1"/>
    </source>
</evidence>
<reference evidence="15 16" key="1">
    <citation type="journal article" date="2020" name="Cell Host Microbe">
        <title>Functional and Genomic Variation between Human-Derived Isolates of Lachnospiraceae Reveals Inter- and Intra-Species Diversity.</title>
        <authorList>
            <person name="Sorbara M.T."/>
            <person name="Littmann E.R."/>
            <person name="Fontana E."/>
            <person name="Moody T.U."/>
            <person name="Kohout C.E."/>
            <person name="Gjonbalaj M."/>
            <person name="Eaton V."/>
            <person name="Seok R."/>
            <person name="Leiner I.M."/>
            <person name="Pamer E.G."/>
        </authorList>
    </citation>
    <scope>NUCLEOTIDE SEQUENCE [LARGE SCALE GENOMIC DNA]</scope>
    <source>
        <strain evidence="15 16">MSK.1.17</strain>
    </source>
</reference>
<dbReference type="GO" id="GO:0008841">
    <property type="term" value="F:dihydrofolate synthase activity"/>
    <property type="evidence" value="ECO:0007669"/>
    <property type="project" value="TreeGrafter"/>
</dbReference>
<keyword evidence="4 11" id="KW-0436">Ligase</keyword>
<dbReference type="PROSITE" id="PS01011">
    <property type="entry name" value="FOLYLPOLYGLU_SYNT_1"/>
    <property type="match status" value="1"/>
</dbReference>
<accession>A0AAW5BS40</accession>
<evidence type="ECO:0000256" key="6">
    <source>
        <dbReference type="ARBA" id="ARBA00022741"/>
    </source>
</evidence>
<dbReference type="Gene3D" id="3.90.190.20">
    <property type="entry name" value="Mur ligase, C-terminal domain"/>
    <property type="match status" value="1"/>
</dbReference>
<name>A0AAW5BS40_9FIRM</name>
<dbReference type="Proteomes" id="UP000669239">
    <property type="component" value="Unassembled WGS sequence"/>
</dbReference>
<evidence type="ECO:0000313" key="16">
    <source>
        <dbReference type="Proteomes" id="UP000669239"/>
    </source>
</evidence>
<evidence type="ECO:0000256" key="9">
    <source>
        <dbReference type="ARBA" id="ARBA00030592"/>
    </source>
</evidence>
<dbReference type="PANTHER" id="PTHR11136:SF0">
    <property type="entry name" value="DIHYDROFOLATE SYNTHETASE-RELATED"/>
    <property type="match status" value="1"/>
</dbReference>
<dbReference type="GO" id="GO:0005829">
    <property type="term" value="C:cytosol"/>
    <property type="evidence" value="ECO:0007669"/>
    <property type="project" value="TreeGrafter"/>
</dbReference>
<dbReference type="EMBL" id="JAAITT010000019">
    <property type="protein sequence ID" value="NSJ49899.1"/>
    <property type="molecule type" value="Genomic_DNA"/>
</dbReference>
<dbReference type="Pfam" id="PF08245">
    <property type="entry name" value="Mur_ligase_M"/>
    <property type="match status" value="1"/>
</dbReference>
<dbReference type="InterPro" id="IPR018109">
    <property type="entry name" value="Folylpolyglutamate_synth_CS"/>
</dbReference>
<feature type="domain" description="Mur ligase central" evidence="13">
    <location>
        <begin position="43"/>
        <end position="267"/>
    </location>
</feature>
<dbReference type="EMBL" id="JAKNGE010000005">
    <property type="protein sequence ID" value="MCG4744835.1"/>
    <property type="molecule type" value="Genomic_DNA"/>
</dbReference>
<evidence type="ECO:0000256" key="1">
    <source>
        <dbReference type="ARBA" id="ARBA00001946"/>
    </source>
</evidence>
<evidence type="ECO:0000256" key="8">
    <source>
        <dbReference type="ARBA" id="ARBA00022842"/>
    </source>
</evidence>
<evidence type="ECO:0000256" key="5">
    <source>
        <dbReference type="ARBA" id="ARBA00022723"/>
    </source>
</evidence>
<dbReference type="PIRSF" id="PIRSF001563">
    <property type="entry name" value="Folylpolyglu_synth"/>
    <property type="match status" value="1"/>
</dbReference>
<dbReference type="Pfam" id="PF02875">
    <property type="entry name" value="Mur_ligase_C"/>
    <property type="match status" value="1"/>
</dbReference>
<evidence type="ECO:0000256" key="2">
    <source>
        <dbReference type="ARBA" id="ARBA00008276"/>
    </source>
</evidence>
<dbReference type="GO" id="GO:0005524">
    <property type="term" value="F:ATP binding"/>
    <property type="evidence" value="ECO:0007669"/>
    <property type="project" value="UniProtKB-KW"/>
</dbReference>
<reference evidence="15" key="2">
    <citation type="submission" date="2020-02" db="EMBL/GenBank/DDBJ databases">
        <authorList>
            <person name="Littmann E."/>
            <person name="Sorbara M."/>
        </authorList>
    </citation>
    <scope>NUCLEOTIDE SEQUENCE</scope>
    <source>
        <strain evidence="15">MSK.1.17</strain>
    </source>
</reference>
<dbReference type="RefSeq" id="WP_165641162.1">
    <property type="nucleotide sequence ID" value="NZ_JAAITT010000019.1"/>
</dbReference>
<dbReference type="AlphaFoldDB" id="A0AAW5BS40"/>
<comment type="catalytic activity">
    <reaction evidence="10">
        <text>(6S)-5,6,7,8-tetrahydrofolyl-(gamma-L-Glu)(n) + L-glutamate + ATP = (6S)-5,6,7,8-tetrahydrofolyl-(gamma-L-Glu)(n+1) + ADP + phosphate + H(+)</text>
        <dbReference type="Rhea" id="RHEA:10580"/>
        <dbReference type="Rhea" id="RHEA-COMP:14738"/>
        <dbReference type="Rhea" id="RHEA-COMP:14740"/>
        <dbReference type="ChEBI" id="CHEBI:15378"/>
        <dbReference type="ChEBI" id="CHEBI:29985"/>
        <dbReference type="ChEBI" id="CHEBI:30616"/>
        <dbReference type="ChEBI" id="CHEBI:43474"/>
        <dbReference type="ChEBI" id="CHEBI:141005"/>
        <dbReference type="ChEBI" id="CHEBI:456216"/>
        <dbReference type="EC" id="6.3.2.17"/>
    </reaction>
</comment>
<keyword evidence="7 11" id="KW-0067">ATP-binding</keyword>
<protein>
    <recommendedName>
        <fullName evidence="3">tetrahydrofolate synthase</fullName>
        <ecNumber evidence="3">6.3.2.17</ecNumber>
    </recommendedName>
    <alternativeName>
        <fullName evidence="9">Tetrahydrofolylpolyglutamate synthase</fullName>
    </alternativeName>
</protein>
<dbReference type="PROSITE" id="PS01012">
    <property type="entry name" value="FOLYLPOLYGLU_SYNT_2"/>
    <property type="match status" value="1"/>
</dbReference>
<comment type="cofactor">
    <cofactor evidence="1">
        <name>Mg(2+)</name>
        <dbReference type="ChEBI" id="CHEBI:18420"/>
    </cofactor>
</comment>
<evidence type="ECO:0000313" key="17">
    <source>
        <dbReference type="Proteomes" id="UP001299608"/>
    </source>
</evidence>
<dbReference type="SUPFAM" id="SSF53244">
    <property type="entry name" value="MurD-like peptide ligases, peptide-binding domain"/>
    <property type="match status" value="1"/>
</dbReference>
<gene>
    <name evidence="15" type="ORF">G5B36_14485</name>
    <name evidence="14" type="ORF">L0N08_05370</name>
</gene>
<proteinExistence type="inferred from homology"/>
<dbReference type="EC" id="6.3.2.17" evidence="3"/>
<evidence type="ECO:0000256" key="10">
    <source>
        <dbReference type="ARBA" id="ARBA00047493"/>
    </source>
</evidence>
<dbReference type="GO" id="GO:0046872">
    <property type="term" value="F:metal ion binding"/>
    <property type="evidence" value="ECO:0007669"/>
    <property type="project" value="UniProtKB-KW"/>
</dbReference>
<dbReference type="FunFam" id="3.40.1190.10:FF:000011">
    <property type="entry name" value="Folylpolyglutamate synthase/dihydrofolate synthase"/>
    <property type="match status" value="1"/>
</dbReference>
<comment type="caution">
    <text evidence="14">The sequence shown here is derived from an EMBL/GenBank/DDBJ whole genome shotgun (WGS) entry which is preliminary data.</text>
</comment>
<dbReference type="InterPro" id="IPR036615">
    <property type="entry name" value="Mur_ligase_C_dom_sf"/>
</dbReference>
<dbReference type="InterPro" id="IPR001645">
    <property type="entry name" value="Folylpolyglutamate_synth"/>
</dbReference>
<comment type="similarity">
    <text evidence="2 11">Belongs to the folylpolyglutamate synthase family.</text>
</comment>
<dbReference type="PANTHER" id="PTHR11136">
    <property type="entry name" value="FOLYLPOLYGLUTAMATE SYNTHASE-RELATED"/>
    <property type="match status" value="1"/>
</dbReference>
<organism evidence="14 17">
    <name type="scientific">Enterocloster aldenensis</name>
    <dbReference type="NCBI Taxonomy" id="358742"/>
    <lineage>
        <taxon>Bacteria</taxon>
        <taxon>Bacillati</taxon>
        <taxon>Bacillota</taxon>
        <taxon>Clostridia</taxon>
        <taxon>Lachnospirales</taxon>
        <taxon>Lachnospiraceae</taxon>
        <taxon>Enterocloster</taxon>
    </lineage>
</organism>
<keyword evidence="5" id="KW-0479">Metal-binding</keyword>
<reference evidence="14" key="3">
    <citation type="submission" date="2022-01" db="EMBL/GenBank/DDBJ databases">
        <title>Collection of gut derived symbiotic bacterial strains cultured from healthy donors.</title>
        <authorList>
            <person name="Lin H."/>
            <person name="Kohout C."/>
            <person name="Waligurski E."/>
            <person name="Pamer E.G."/>
        </authorList>
    </citation>
    <scope>NUCLEOTIDE SEQUENCE</scope>
    <source>
        <strain evidence="14">DFI.6.55</strain>
    </source>
</reference>
<evidence type="ECO:0000256" key="3">
    <source>
        <dbReference type="ARBA" id="ARBA00013025"/>
    </source>
</evidence>
<evidence type="ECO:0000259" key="12">
    <source>
        <dbReference type="Pfam" id="PF02875"/>
    </source>
</evidence>
<evidence type="ECO:0000256" key="7">
    <source>
        <dbReference type="ARBA" id="ARBA00022840"/>
    </source>
</evidence>
<dbReference type="InterPro" id="IPR004101">
    <property type="entry name" value="Mur_ligase_C"/>
</dbReference>
<dbReference type="Gene3D" id="3.40.1190.10">
    <property type="entry name" value="Mur-like, catalytic domain"/>
    <property type="match status" value="1"/>
</dbReference>